<name>A0AAV4W231_9ARAC</name>
<evidence type="ECO:0000313" key="2">
    <source>
        <dbReference type="EMBL" id="GIY75949.1"/>
    </source>
</evidence>
<gene>
    <name evidence="2" type="ORF">CDAR_237111</name>
</gene>
<accession>A0AAV4W231</accession>
<evidence type="ECO:0000313" key="3">
    <source>
        <dbReference type="Proteomes" id="UP001054837"/>
    </source>
</evidence>
<comment type="caution">
    <text evidence="2">The sequence shown here is derived from an EMBL/GenBank/DDBJ whole genome shotgun (WGS) entry which is preliminary data.</text>
</comment>
<protein>
    <submittedName>
        <fullName evidence="2">Uncharacterized protein</fullName>
    </submittedName>
</protein>
<dbReference type="Proteomes" id="UP001054837">
    <property type="component" value="Unassembled WGS sequence"/>
</dbReference>
<feature type="compositionally biased region" description="Polar residues" evidence="1">
    <location>
        <begin position="8"/>
        <end position="20"/>
    </location>
</feature>
<dbReference type="AlphaFoldDB" id="A0AAV4W231"/>
<sequence length="91" mass="10313">MRNPSHAFLSTPSESTSFMQTGDKYPRRNLDGKVLLPFFFLILSTINYARAECNKEGLDAVRFVTRGRFLLLLQSSDLMEVNGWAVTCASY</sequence>
<keyword evidence="3" id="KW-1185">Reference proteome</keyword>
<evidence type="ECO:0000256" key="1">
    <source>
        <dbReference type="SAM" id="MobiDB-lite"/>
    </source>
</evidence>
<proteinExistence type="predicted"/>
<dbReference type="EMBL" id="BPLQ01013935">
    <property type="protein sequence ID" value="GIY75949.1"/>
    <property type="molecule type" value="Genomic_DNA"/>
</dbReference>
<feature type="region of interest" description="Disordered" evidence="1">
    <location>
        <begin position="1"/>
        <end position="22"/>
    </location>
</feature>
<organism evidence="2 3">
    <name type="scientific">Caerostris darwini</name>
    <dbReference type="NCBI Taxonomy" id="1538125"/>
    <lineage>
        <taxon>Eukaryota</taxon>
        <taxon>Metazoa</taxon>
        <taxon>Ecdysozoa</taxon>
        <taxon>Arthropoda</taxon>
        <taxon>Chelicerata</taxon>
        <taxon>Arachnida</taxon>
        <taxon>Araneae</taxon>
        <taxon>Araneomorphae</taxon>
        <taxon>Entelegynae</taxon>
        <taxon>Araneoidea</taxon>
        <taxon>Araneidae</taxon>
        <taxon>Caerostris</taxon>
    </lineage>
</organism>
<reference evidence="2 3" key="1">
    <citation type="submission" date="2021-06" db="EMBL/GenBank/DDBJ databases">
        <title>Caerostris darwini draft genome.</title>
        <authorList>
            <person name="Kono N."/>
            <person name="Arakawa K."/>
        </authorList>
    </citation>
    <scope>NUCLEOTIDE SEQUENCE [LARGE SCALE GENOMIC DNA]</scope>
</reference>